<sequence>MEIRTEPTTKFVVMPPSNMPRQFARLLQDGHGVDVTFQVAGETFAAHRYVLASRSSVFLADLFGPMKDKAMSSILINDMEARVFKAMLYFIYTDTMPDIDKEDALVITQHLLVAADKYDLERLKLMCEHKLCEYIDTRTVATTLALAEQHGCHGLKRACFSFLKSPSHLQEVTEKESFDHLMTSCPSVVKELLAKVAHCP</sequence>
<feature type="domain" description="BTB" evidence="3">
    <location>
        <begin position="33"/>
        <end position="100"/>
    </location>
</feature>
<comment type="pathway">
    <text evidence="1">Protein modification; protein ubiquitination.</text>
</comment>
<evidence type="ECO:0000313" key="4">
    <source>
        <dbReference type="EMBL" id="KAF8754892.1"/>
    </source>
</evidence>
<evidence type="ECO:0000313" key="5">
    <source>
        <dbReference type="Proteomes" id="UP000636709"/>
    </source>
</evidence>
<organism evidence="4 5">
    <name type="scientific">Digitaria exilis</name>
    <dbReference type="NCBI Taxonomy" id="1010633"/>
    <lineage>
        <taxon>Eukaryota</taxon>
        <taxon>Viridiplantae</taxon>
        <taxon>Streptophyta</taxon>
        <taxon>Embryophyta</taxon>
        <taxon>Tracheophyta</taxon>
        <taxon>Spermatophyta</taxon>
        <taxon>Magnoliopsida</taxon>
        <taxon>Liliopsida</taxon>
        <taxon>Poales</taxon>
        <taxon>Poaceae</taxon>
        <taxon>PACMAD clade</taxon>
        <taxon>Panicoideae</taxon>
        <taxon>Panicodae</taxon>
        <taxon>Paniceae</taxon>
        <taxon>Anthephorinae</taxon>
        <taxon>Digitaria</taxon>
    </lineage>
</organism>
<dbReference type="EMBL" id="JACEFO010000841">
    <property type="protein sequence ID" value="KAF8754892.1"/>
    <property type="molecule type" value="Genomic_DNA"/>
</dbReference>
<dbReference type="Pfam" id="PF00651">
    <property type="entry name" value="BTB"/>
    <property type="match status" value="1"/>
</dbReference>
<accession>A0A835KLE9</accession>
<dbReference type="InterPro" id="IPR045005">
    <property type="entry name" value="BPM1-6"/>
</dbReference>
<dbReference type="CDD" id="cd18280">
    <property type="entry name" value="BTB_POZ_BPM_plant"/>
    <property type="match status" value="1"/>
</dbReference>
<keyword evidence="5" id="KW-1185">Reference proteome</keyword>
<evidence type="ECO:0000259" key="3">
    <source>
        <dbReference type="PROSITE" id="PS50097"/>
    </source>
</evidence>
<comment type="caution">
    <text evidence="4">The sequence shown here is derived from an EMBL/GenBank/DDBJ whole genome shotgun (WGS) entry which is preliminary data.</text>
</comment>
<gene>
    <name evidence="4" type="ORF">HU200_011365</name>
</gene>
<comment type="similarity">
    <text evidence="2">Belongs to the Tdpoz family.</text>
</comment>
<proteinExistence type="inferred from homology"/>
<dbReference type="Proteomes" id="UP000636709">
    <property type="component" value="Unassembled WGS sequence"/>
</dbReference>
<dbReference type="AlphaFoldDB" id="A0A835KLE9"/>
<dbReference type="Gene3D" id="1.25.40.420">
    <property type="match status" value="1"/>
</dbReference>
<dbReference type="InterPro" id="IPR000210">
    <property type="entry name" value="BTB/POZ_dom"/>
</dbReference>
<dbReference type="GO" id="GO:0016567">
    <property type="term" value="P:protein ubiquitination"/>
    <property type="evidence" value="ECO:0007669"/>
    <property type="project" value="InterPro"/>
</dbReference>
<dbReference type="PROSITE" id="PS50097">
    <property type="entry name" value="BTB"/>
    <property type="match status" value="1"/>
</dbReference>
<dbReference type="PANTHER" id="PTHR26379">
    <property type="entry name" value="BTB/POZ AND MATH DOMAIN-CONTAINING PROTEIN 1"/>
    <property type="match status" value="1"/>
</dbReference>
<evidence type="ECO:0000256" key="2">
    <source>
        <dbReference type="ARBA" id="ARBA00010846"/>
    </source>
</evidence>
<dbReference type="SMART" id="SM00225">
    <property type="entry name" value="BTB"/>
    <property type="match status" value="1"/>
</dbReference>
<protein>
    <recommendedName>
        <fullName evidence="3">BTB domain-containing protein</fullName>
    </recommendedName>
</protein>
<evidence type="ECO:0000256" key="1">
    <source>
        <dbReference type="ARBA" id="ARBA00004906"/>
    </source>
</evidence>
<dbReference type="OrthoDB" id="681301at2759"/>
<dbReference type="PANTHER" id="PTHR26379:SF483">
    <property type="entry name" value="OS11G0619800 PROTEIN"/>
    <property type="match status" value="1"/>
</dbReference>
<dbReference type="Pfam" id="PF24570">
    <property type="entry name" value="BACK_BPM_SPOP"/>
    <property type="match status" value="1"/>
</dbReference>
<reference evidence="4" key="1">
    <citation type="submission" date="2020-07" db="EMBL/GenBank/DDBJ databases">
        <title>Genome sequence and genetic diversity analysis of an under-domesticated orphan crop, white fonio (Digitaria exilis).</title>
        <authorList>
            <person name="Bennetzen J.L."/>
            <person name="Chen S."/>
            <person name="Ma X."/>
            <person name="Wang X."/>
            <person name="Yssel A.E.J."/>
            <person name="Chaluvadi S.R."/>
            <person name="Johnson M."/>
            <person name="Gangashetty P."/>
            <person name="Hamidou F."/>
            <person name="Sanogo M.D."/>
            <person name="Zwaenepoel A."/>
            <person name="Wallace J."/>
            <person name="Van De Peer Y."/>
            <person name="Van Deynze A."/>
        </authorList>
    </citation>
    <scope>NUCLEOTIDE SEQUENCE</scope>
    <source>
        <tissue evidence="4">Leaves</tissue>
    </source>
</reference>
<dbReference type="InterPro" id="IPR056423">
    <property type="entry name" value="BACK_BPM_SPOP"/>
</dbReference>
<dbReference type="InterPro" id="IPR011333">
    <property type="entry name" value="SKP1/BTB/POZ_sf"/>
</dbReference>
<dbReference type="Gene3D" id="3.30.710.10">
    <property type="entry name" value="Potassium Channel Kv1.1, Chain A"/>
    <property type="match status" value="1"/>
</dbReference>
<dbReference type="SUPFAM" id="SSF54695">
    <property type="entry name" value="POZ domain"/>
    <property type="match status" value="1"/>
</dbReference>
<name>A0A835KLE9_9POAL</name>